<keyword evidence="2" id="KW-1185">Reference proteome</keyword>
<evidence type="ECO:0000313" key="2">
    <source>
        <dbReference type="Proteomes" id="UP000831796"/>
    </source>
</evidence>
<dbReference type="RefSeq" id="WP_244678047.1">
    <property type="nucleotide sequence ID" value="NZ_CP095046.1"/>
</dbReference>
<gene>
    <name evidence="1" type="ORF">MUN79_13035</name>
</gene>
<dbReference type="Proteomes" id="UP000831796">
    <property type="component" value="Chromosome"/>
</dbReference>
<dbReference type="EMBL" id="CP095046">
    <property type="protein sequence ID" value="UOQ74710.1"/>
    <property type="molecule type" value="Genomic_DNA"/>
</dbReference>
<proteinExistence type="predicted"/>
<reference evidence="1" key="1">
    <citation type="submission" date="2022-04" db="EMBL/GenBank/DDBJ databases">
        <title>Hymenobacter sp. isolated from the air.</title>
        <authorList>
            <person name="Won M."/>
            <person name="Lee C.-M."/>
            <person name="Woen H.-Y."/>
            <person name="Kwon S.-W."/>
        </authorList>
    </citation>
    <scope>NUCLEOTIDE SEQUENCE</scope>
    <source>
        <strain evidence="1">5116S-3</strain>
    </source>
</reference>
<dbReference type="KEGG" id="hcu:MUN79_13035"/>
<dbReference type="AlphaFoldDB" id="A0A8T9QFV3"/>
<organism evidence="1 2">
    <name type="scientific">Hymenobacter cellulosilyticus</name>
    <dbReference type="NCBI Taxonomy" id="2932248"/>
    <lineage>
        <taxon>Bacteria</taxon>
        <taxon>Pseudomonadati</taxon>
        <taxon>Bacteroidota</taxon>
        <taxon>Cytophagia</taxon>
        <taxon>Cytophagales</taxon>
        <taxon>Hymenobacteraceae</taxon>
        <taxon>Hymenobacter</taxon>
    </lineage>
</organism>
<protein>
    <submittedName>
        <fullName evidence="1">Uncharacterized protein</fullName>
    </submittedName>
</protein>
<accession>A0A8T9QFV3</accession>
<evidence type="ECO:0000313" key="1">
    <source>
        <dbReference type="EMBL" id="UOQ74710.1"/>
    </source>
</evidence>
<sequence length="69" mass="7677">MSAYRYLGDRLARLTNSPLVGQLCQAVRDERGKCIRGRNGSMLVEFATGRAVVLARQLRKISLTANEPQ</sequence>
<name>A0A8T9QFV3_9BACT</name>